<feature type="compositionally biased region" description="Polar residues" evidence="1">
    <location>
        <begin position="48"/>
        <end position="59"/>
    </location>
</feature>
<keyword evidence="3" id="KW-1185">Reference proteome</keyword>
<organism evidence="2 3">
    <name type="scientific">Trifolium medium</name>
    <dbReference type="NCBI Taxonomy" id="97028"/>
    <lineage>
        <taxon>Eukaryota</taxon>
        <taxon>Viridiplantae</taxon>
        <taxon>Streptophyta</taxon>
        <taxon>Embryophyta</taxon>
        <taxon>Tracheophyta</taxon>
        <taxon>Spermatophyta</taxon>
        <taxon>Magnoliopsida</taxon>
        <taxon>eudicotyledons</taxon>
        <taxon>Gunneridae</taxon>
        <taxon>Pentapetalae</taxon>
        <taxon>rosids</taxon>
        <taxon>fabids</taxon>
        <taxon>Fabales</taxon>
        <taxon>Fabaceae</taxon>
        <taxon>Papilionoideae</taxon>
        <taxon>50 kb inversion clade</taxon>
        <taxon>NPAAA clade</taxon>
        <taxon>Hologalegina</taxon>
        <taxon>IRL clade</taxon>
        <taxon>Trifolieae</taxon>
        <taxon>Trifolium</taxon>
    </lineage>
</organism>
<feature type="non-terminal residue" evidence="2">
    <location>
        <position position="1"/>
    </location>
</feature>
<dbReference type="Proteomes" id="UP000265520">
    <property type="component" value="Unassembled WGS sequence"/>
</dbReference>
<proteinExistence type="predicted"/>
<dbReference type="EMBL" id="LXQA010025405">
    <property type="protein sequence ID" value="MCH93626.1"/>
    <property type="molecule type" value="Genomic_DNA"/>
</dbReference>
<protein>
    <submittedName>
        <fullName evidence="2">Putative heat shock protein-binding protein</fullName>
    </submittedName>
</protein>
<feature type="region of interest" description="Disordered" evidence="1">
    <location>
        <begin position="1"/>
        <end position="67"/>
    </location>
</feature>
<dbReference type="AlphaFoldDB" id="A0A392N1E8"/>
<evidence type="ECO:0000256" key="1">
    <source>
        <dbReference type="SAM" id="MobiDB-lite"/>
    </source>
</evidence>
<accession>A0A392N1E8</accession>
<sequence length="196" mass="22012">NDEITRKGREENMAKSSKLSSNFDIPINPKKQDEKRKTVSTKGVEYSKATSRGSLSPSRSMGKGRVKGKVKDFVQIFNQEAVTKPKDDSKSRPQGYTYKQKAAVRANNDVDGVPEKSKKIYTVETLDMPANNLPQQDDISASEIPDISFADIGDQDESFHENFTIEVLSQDEDEVSQNQEIQEIQVICNLPTHILF</sequence>
<name>A0A392N1E8_9FABA</name>
<reference evidence="2 3" key="1">
    <citation type="journal article" date="2018" name="Front. Plant Sci.">
        <title>Red Clover (Trifolium pratense) and Zigzag Clover (T. medium) - A Picture of Genomic Similarities and Differences.</title>
        <authorList>
            <person name="Dluhosova J."/>
            <person name="Istvanek J."/>
            <person name="Nedelnik J."/>
            <person name="Repkova J."/>
        </authorList>
    </citation>
    <scope>NUCLEOTIDE SEQUENCE [LARGE SCALE GENOMIC DNA]</scope>
    <source>
        <strain evidence="3">cv. 10/8</strain>
        <tissue evidence="2">Leaf</tissue>
    </source>
</reference>
<feature type="compositionally biased region" description="Polar residues" evidence="1">
    <location>
        <begin position="14"/>
        <end position="23"/>
    </location>
</feature>
<keyword evidence="2" id="KW-0346">Stress response</keyword>
<feature type="compositionally biased region" description="Basic and acidic residues" evidence="1">
    <location>
        <begin position="1"/>
        <end position="13"/>
    </location>
</feature>
<evidence type="ECO:0000313" key="3">
    <source>
        <dbReference type="Proteomes" id="UP000265520"/>
    </source>
</evidence>
<evidence type="ECO:0000313" key="2">
    <source>
        <dbReference type="EMBL" id="MCH93626.1"/>
    </source>
</evidence>
<comment type="caution">
    <text evidence="2">The sequence shown here is derived from an EMBL/GenBank/DDBJ whole genome shotgun (WGS) entry which is preliminary data.</text>
</comment>